<feature type="transmembrane region" description="Helical" evidence="8">
    <location>
        <begin position="232"/>
        <end position="251"/>
    </location>
</feature>
<evidence type="ECO:0000256" key="8">
    <source>
        <dbReference type="SAM" id="Phobius"/>
    </source>
</evidence>
<dbReference type="Pfam" id="PF00664">
    <property type="entry name" value="ABC_membrane"/>
    <property type="match status" value="1"/>
</dbReference>
<evidence type="ECO:0000256" key="3">
    <source>
        <dbReference type="ARBA" id="ARBA00022692"/>
    </source>
</evidence>
<organism evidence="11">
    <name type="scientific">Ixodes ricinus</name>
    <name type="common">Common tick</name>
    <name type="synonym">Acarus ricinus</name>
    <dbReference type="NCBI Taxonomy" id="34613"/>
    <lineage>
        <taxon>Eukaryota</taxon>
        <taxon>Metazoa</taxon>
        <taxon>Ecdysozoa</taxon>
        <taxon>Arthropoda</taxon>
        <taxon>Chelicerata</taxon>
        <taxon>Arachnida</taxon>
        <taxon>Acari</taxon>
        <taxon>Parasitiformes</taxon>
        <taxon>Ixodida</taxon>
        <taxon>Ixodoidea</taxon>
        <taxon>Ixodidae</taxon>
        <taxon>Ixodinae</taxon>
        <taxon>Ixodes</taxon>
    </lineage>
</organism>
<accession>A0A0K8REL7</accession>
<keyword evidence="4" id="KW-0547">Nucleotide-binding</keyword>
<evidence type="ECO:0000256" key="1">
    <source>
        <dbReference type="ARBA" id="ARBA00004141"/>
    </source>
</evidence>
<dbReference type="InterPro" id="IPR036640">
    <property type="entry name" value="ABC1_TM_sf"/>
</dbReference>
<dbReference type="InterPro" id="IPR044746">
    <property type="entry name" value="ABCC_6TM_D1"/>
</dbReference>
<dbReference type="CDD" id="cd18579">
    <property type="entry name" value="ABC_6TM_ABCC_D1"/>
    <property type="match status" value="1"/>
</dbReference>
<feature type="transmembrane region" description="Helical" evidence="8">
    <location>
        <begin position="98"/>
        <end position="116"/>
    </location>
</feature>
<feature type="chain" id="PRO_5005517159" evidence="9">
    <location>
        <begin position="22"/>
        <end position="348"/>
    </location>
</feature>
<feature type="transmembrane region" description="Helical" evidence="8">
    <location>
        <begin position="128"/>
        <end position="144"/>
    </location>
</feature>
<evidence type="ECO:0000256" key="6">
    <source>
        <dbReference type="ARBA" id="ARBA00022989"/>
    </source>
</evidence>
<dbReference type="GO" id="GO:0016020">
    <property type="term" value="C:membrane"/>
    <property type="evidence" value="ECO:0007669"/>
    <property type="project" value="UniProtKB-SubCell"/>
</dbReference>
<keyword evidence="5" id="KW-0067">ATP-binding</keyword>
<keyword evidence="3 8" id="KW-0812">Transmembrane</keyword>
<feature type="signal peptide" evidence="9">
    <location>
        <begin position="1"/>
        <end position="21"/>
    </location>
</feature>
<keyword evidence="2" id="KW-0813">Transport</keyword>
<keyword evidence="6 8" id="KW-1133">Transmembrane helix</keyword>
<name>A0A0K8REL7_IXORI</name>
<dbReference type="GO" id="GO:0005524">
    <property type="term" value="F:ATP binding"/>
    <property type="evidence" value="ECO:0007669"/>
    <property type="project" value="UniProtKB-KW"/>
</dbReference>
<reference evidence="11" key="1">
    <citation type="submission" date="2012-12" db="EMBL/GenBank/DDBJ databases">
        <title>Identification and characterization of a phenylalanine ammonia-lyase gene family in Isatis indigotica Fort.</title>
        <authorList>
            <person name="Liu Q."/>
            <person name="Chen J."/>
            <person name="Zhou X."/>
            <person name="Di P."/>
            <person name="Xiao Y."/>
            <person name="Xuan H."/>
            <person name="Zhang L."/>
            <person name="Chen W."/>
        </authorList>
    </citation>
    <scope>NUCLEOTIDE SEQUENCE</scope>
    <source>
        <tissue evidence="11">Salivary gland</tissue>
    </source>
</reference>
<dbReference type="InterPro" id="IPR011527">
    <property type="entry name" value="ABC1_TM_dom"/>
</dbReference>
<protein>
    <submittedName>
        <fullName evidence="11">Putative multidrug resistance-associated protein/mitoxantrone resistance protein abc superfamily</fullName>
    </submittedName>
</protein>
<dbReference type="GO" id="GO:0140359">
    <property type="term" value="F:ABC-type transporter activity"/>
    <property type="evidence" value="ECO:0007669"/>
    <property type="project" value="InterPro"/>
</dbReference>
<evidence type="ECO:0000256" key="4">
    <source>
        <dbReference type="ARBA" id="ARBA00022741"/>
    </source>
</evidence>
<dbReference type="Gene3D" id="1.20.1560.10">
    <property type="entry name" value="ABC transporter type 1, transmembrane domain"/>
    <property type="match status" value="1"/>
</dbReference>
<dbReference type="AlphaFoldDB" id="A0A0K8REL7"/>
<proteinExistence type="evidence at transcript level"/>
<dbReference type="EMBL" id="GADI01004505">
    <property type="protein sequence ID" value="JAA69303.1"/>
    <property type="molecule type" value="mRNA"/>
</dbReference>
<comment type="subcellular location">
    <subcellularLocation>
        <location evidence="1">Membrane</location>
        <topology evidence="1">Multi-pass membrane protein</topology>
    </subcellularLocation>
</comment>
<evidence type="ECO:0000313" key="11">
    <source>
        <dbReference type="EMBL" id="JAA69303.1"/>
    </source>
</evidence>
<keyword evidence="9" id="KW-0732">Signal</keyword>
<evidence type="ECO:0000256" key="9">
    <source>
        <dbReference type="SAM" id="SignalP"/>
    </source>
</evidence>
<dbReference type="SUPFAM" id="SSF90123">
    <property type="entry name" value="ABC transporter transmembrane region"/>
    <property type="match status" value="1"/>
</dbReference>
<evidence type="ECO:0000256" key="7">
    <source>
        <dbReference type="ARBA" id="ARBA00023136"/>
    </source>
</evidence>
<dbReference type="InterPro" id="IPR050173">
    <property type="entry name" value="ABC_transporter_C-like"/>
</dbReference>
<evidence type="ECO:0000256" key="2">
    <source>
        <dbReference type="ARBA" id="ARBA00022448"/>
    </source>
</evidence>
<sequence length="348" mass="39658">MGWTLLPRLVFAYAWRIVLLGYRNQLELSSLNLLEKDLKASTVSAAFREATTKKQVSRKRVDEAEAVGYTLDQKRRPLSALLFKVCQWEVFVSGMIRALWVLNNFLPVLMLGYLLVYIETKQDGWDGYAYALAYAFSQLVGGFLSAHHDYIIALGAYKVQSALTSALYRKVLRISSSSRHRYTSGEIMNMVSVDVEQVGHLILLCHNSWDVLLRIVLTLVLLWQYLGPSCLATMATVLGSSLATTLIAHFCDKYQKRQMNSKDARLRQTHEMLNGIKVIKLNAWEPPFMEKVKQTRAEELSSVKKYSILQFTFVFVWSATPYAVRKQTLTCVLHLKGPLEDQQNGFTL</sequence>
<evidence type="ECO:0000256" key="5">
    <source>
        <dbReference type="ARBA" id="ARBA00022840"/>
    </source>
</evidence>
<dbReference type="PANTHER" id="PTHR24223">
    <property type="entry name" value="ATP-BINDING CASSETTE SUB-FAMILY C"/>
    <property type="match status" value="1"/>
</dbReference>
<evidence type="ECO:0000259" key="10">
    <source>
        <dbReference type="PROSITE" id="PS50929"/>
    </source>
</evidence>
<dbReference type="PANTHER" id="PTHR24223:SF415">
    <property type="entry name" value="FI20190P1"/>
    <property type="match status" value="1"/>
</dbReference>
<feature type="domain" description="ABC transmembrane type-1" evidence="10">
    <location>
        <begin position="104"/>
        <end position="324"/>
    </location>
</feature>
<keyword evidence="7 8" id="KW-0472">Membrane</keyword>
<dbReference type="PROSITE" id="PS50929">
    <property type="entry name" value="ABC_TM1F"/>
    <property type="match status" value="1"/>
</dbReference>